<comment type="similarity">
    <text evidence="2">Belongs to the small GTPase superfamily. Rho family.</text>
</comment>
<dbReference type="GeneID" id="14916979"/>
<evidence type="ECO:0000313" key="10">
    <source>
        <dbReference type="EMBL" id="ELR16353.1"/>
    </source>
</evidence>
<dbReference type="Pfam" id="PF00071">
    <property type="entry name" value="Ras"/>
    <property type="match status" value="1"/>
</dbReference>
<dbReference type="NCBIfam" id="TIGR00231">
    <property type="entry name" value="small_GTP"/>
    <property type="match status" value="1"/>
</dbReference>
<dbReference type="InterPro" id="IPR003578">
    <property type="entry name" value="Small_GTPase_Rho"/>
</dbReference>
<dbReference type="SMART" id="SM00174">
    <property type="entry name" value="RHO"/>
    <property type="match status" value="1"/>
</dbReference>
<dbReference type="InterPro" id="IPR005225">
    <property type="entry name" value="Small_GTP-bd"/>
</dbReference>
<dbReference type="SUPFAM" id="SSF52540">
    <property type="entry name" value="P-loop containing nucleoside triphosphate hydrolases"/>
    <property type="match status" value="1"/>
</dbReference>
<dbReference type="OrthoDB" id="8830751at2759"/>
<dbReference type="VEuPathDB" id="AmoebaDB:ACA1_204080"/>
<reference evidence="10 11" key="1">
    <citation type="journal article" date="2013" name="Genome Biol.">
        <title>Genome of Acanthamoeba castellanii highlights extensive lateral gene transfer and early evolution of tyrosine kinase signaling.</title>
        <authorList>
            <person name="Clarke M."/>
            <person name="Lohan A.J."/>
            <person name="Liu B."/>
            <person name="Lagkouvardos I."/>
            <person name="Roy S."/>
            <person name="Zafar N."/>
            <person name="Bertelli C."/>
            <person name="Schilde C."/>
            <person name="Kianianmomeni A."/>
            <person name="Burglin T.R."/>
            <person name="Frech C."/>
            <person name="Turcotte B."/>
            <person name="Kopec K.O."/>
            <person name="Synnott J.M."/>
            <person name="Choo C."/>
            <person name="Paponov I."/>
            <person name="Finkler A."/>
            <person name="Soon Heng Tan C."/>
            <person name="Hutchins A.P."/>
            <person name="Weinmeier T."/>
            <person name="Rattei T."/>
            <person name="Chu J.S."/>
            <person name="Gimenez G."/>
            <person name="Irimia M."/>
            <person name="Rigden D.J."/>
            <person name="Fitzpatrick D.A."/>
            <person name="Lorenzo-Morales J."/>
            <person name="Bateman A."/>
            <person name="Chiu C.H."/>
            <person name="Tang P."/>
            <person name="Hegemann P."/>
            <person name="Fromm H."/>
            <person name="Raoult D."/>
            <person name="Greub G."/>
            <person name="Miranda-Saavedra D."/>
            <person name="Chen N."/>
            <person name="Nash P."/>
            <person name="Ginger M.L."/>
            <person name="Horn M."/>
            <person name="Schaap P."/>
            <person name="Caler L."/>
            <person name="Loftus B."/>
        </authorList>
    </citation>
    <scope>NUCLEOTIDE SEQUENCE [LARGE SCALE GENOMIC DNA]</scope>
    <source>
        <strain evidence="10 11">Neff</strain>
    </source>
</reference>
<dbReference type="Proteomes" id="UP000011083">
    <property type="component" value="Unassembled WGS sequence"/>
</dbReference>
<dbReference type="STRING" id="1257118.L8GUP4"/>
<dbReference type="PANTHER" id="PTHR24072">
    <property type="entry name" value="RHO FAMILY GTPASE"/>
    <property type="match status" value="1"/>
</dbReference>
<keyword evidence="4" id="KW-0488">Methylation</keyword>
<evidence type="ECO:0000256" key="4">
    <source>
        <dbReference type="ARBA" id="ARBA00022481"/>
    </source>
</evidence>
<evidence type="ECO:0000256" key="5">
    <source>
        <dbReference type="ARBA" id="ARBA00022741"/>
    </source>
</evidence>
<evidence type="ECO:0000256" key="9">
    <source>
        <dbReference type="ARBA" id="ARBA00023289"/>
    </source>
</evidence>
<dbReference type="KEGG" id="acan:ACA1_204080"/>
<dbReference type="GO" id="GO:0008104">
    <property type="term" value="P:intracellular protein localization"/>
    <property type="evidence" value="ECO:0007669"/>
    <property type="project" value="UniProtKB-ARBA"/>
</dbReference>
<evidence type="ECO:0000313" key="11">
    <source>
        <dbReference type="Proteomes" id="UP000011083"/>
    </source>
</evidence>
<dbReference type="PROSITE" id="PS51421">
    <property type="entry name" value="RAS"/>
    <property type="match status" value="1"/>
</dbReference>
<keyword evidence="8" id="KW-0449">Lipoprotein</keyword>
<dbReference type="GO" id="GO:0005525">
    <property type="term" value="F:GTP binding"/>
    <property type="evidence" value="ECO:0007669"/>
    <property type="project" value="UniProtKB-KW"/>
</dbReference>
<evidence type="ECO:0000256" key="8">
    <source>
        <dbReference type="ARBA" id="ARBA00023288"/>
    </source>
</evidence>
<name>L8GUP4_ACACF</name>
<keyword evidence="9" id="KW-0636">Prenylation</keyword>
<evidence type="ECO:0000256" key="3">
    <source>
        <dbReference type="ARBA" id="ARBA00022475"/>
    </source>
</evidence>
<dbReference type="CDD" id="cd00157">
    <property type="entry name" value="Rho"/>
    <property type="match status" value="1"/>
</dbReference>
<keyword evidence="6" id="KW-0342">GTP-binding</keyword>
<sequence>MDPPEKKNVKCVVVGDGAVGKTCMLISYTKNEFPTDYVPTVFDNYEATVLVENKEVIFSLWDTAGQEAYARIRTLSYQKTDIFLLCFSVAARTSFGNVTETWVPELKHHCPKAPIILVGTKTDLRKDQSAECVVAEEGQKLAKQIKALRYMECSALTRVGLKEVFDVAITSIVCSSVSTQASSGKKGCVLI</sequence>
<evidence type="ECO:0000256" key="6">
    <source>
        <dbReference type="ARBA" id="ARBA00023134"/>
    </source>
</evidence>
<evidence type="ECO:0000256" key="2">
    <source>
        <dbReference type="ARBA" id="ARBA00010142"/>
    </source>
</evidence>
<dbReference type="EMBL" id="KB008001">
    <property type="protein sequence ID" value="ELR16353.1"/>
    <property type="molecule type" value="Genomic_DNA"/>
</dbReference>
<keyword evidence="7" id="KW-0472">Membrane</keyword>
<organism evidence="10 11">
    <name type="scientific">Acanthamoeba castellanii (strain ATCC 30010 / Neff)</name>
    <dbReference type="NCBI Taxonomy" id="1257118"/>
    <lineage>
        <taxon>Eukaryota</taxon>
        <taxon>Amoebozoa</taxon>
        <taxon>Discosea</taxon>
        <taxon>Longamoebia</taxon>
        <taxon>Centramoebida</taxon>
        <taxon>Acanthamoebidae</taxon>
        <taxon>Acanthamoeba</taxon>
    </lineage>
</organism>
<keyword evidence="3" id="KW-1003">Cell membrane</keyword>
<dbReference type="SMART" id="SM00176">
    <property type="entry name" value="RAN"/>
    <property type="match status" value="1"/>
</dbReference>
<accession>L8GUP4</accession>
<gene>
    <name evidence="10" type="ORF">ACA1_204080</name>
</gene>
<keyword evidence="11" id="KW-1185">Reference proteome</keyword>
<dbReference type="PROSITE" id="PS51420">
    <property type="entry name" value="RHO"/>
    <property type="match status" value="1"/>
</dbReference>
<dbReference type="RefSeq" id="XP_004338366.1">
    <property type="nucleotide sequence ID" value="XM_004338318.1"/>
</dbReference>
<dbReference type="SMART" id="SM00175">
    <property type="entry name" value="RAB"/>
    <property type="match status" value="1"/>
</dbReference>
<dbReference type="GO" id="GO:0005886">
    <property type="term" value="C:plasma membrane"/>
    <property type="evidence" value="ECO:0007669"/>
    <property type="project" value="UniProtKB-SubCell"/>
</dbReference>
<evidence type="ECO:0000256" key="1">
    <source>
        <dbReference type="ARBA" id="ARBA00004342"/>
    </source>
</evidence>
<dbReference type="GO" id="GO:0003924">
    <property type="term" value="F:GTPase activity"/>
    <property type="evidence" value="ECO:0007669"/>
    <property type="project" value="InterPro"/>
</dbReference>
<dbReference type="PRINTS" id="PR00449">
    <property type="entry name" value="RASTRNSFRMNG"/>
</dbReference>
<dbReference type="FunFam" id="3.40.50.300:FF:000983">
    <property type="entry name" value="Rho family GTPase"/>
    <property type="match status" value="1"/>
</dbReference>
<dbReference type="Gene3D" id="3.40.50.300">
    <property type="entry name" value="P-loop containing nucleotide triphosphate hydrolases"/>
    <property type="match status" value="1"/>
</dbReference>
<dbReference type="GO" id="GO:0007264">
    <property type="term" value="P:small GTPase-mediated signal transduction"/>
    <property type="evidence" value="ECO:0007669"/>
    <property type="project" value="InterPro"/>
</dbReference>
<dbReference type="SMART" id="SM00173">
    <property type="entry name" value="RAS"/>
    <property type="match status" value="1"/>
</dbReference>
<dbReference type="PROSITE" id="PS51419">
    <property type="entry name" value="RAB"/>
    <property type="match status" value="1"/>
</dbReference>
<dbReference type="AlphaFoldDB" id="L8GUP4"/>
<proteinExistence type="inferred from homology"/>
<evidence type="ECO:0000256" key="7">
    <source>
        <dbReference type="ARBA" id="ARBA00023136"/>
    </source>
</evidence>
<dbReference type="InterPro" id="IPR027417">
    <property type="entry name" value="P-loop_NTPase"/>
</dbReference>
<protein>
    <submittedName>
        <fullName evidence="10">Rho family GTPase</fullName>
    </submittedName>
</protein>
<dbReference type="OMA" id="TPELGIK"/>
<keyword evidence="5" id="KW-0547">Nucleotide-binding</keyword>
<comment type="subcellular location">
    <subcellularLocation>
        <location evidence="1">Cell membrane</location>
        <topology evidence="1">Lipid-anchor</topology>
        <orientation evidence="1">Cytoplasmic side</orientation>
    </subcellularLocation>
</comment>
<dbReference type="InterPro" id="IPR001806">
    <property type="entry name" value="Small_GTPase"/>
</dbReference>